<organism evidence="2 3">
    <name type="scientific">Thalassotalea nanhaiensis</name>
    <dbReference type="NCBI Taxonomy" id="3065648"/>
    <lineage>
        <taxon>Bacteria</taxon>
        <taxon>Pseudomonadati</taxon>
        <taxon>Pseudomonadota</taxon>
        <taxon>Gammaproteobacteria</taxon>
        <taxon>Alteromonadales</taxon>
        <taxon>Colwelliaceae</taxon>
        <taxon>Thalassotalea</taxon>
    </lineage>
</organism>
<name>A0ABY9TLS4_9GAMM</name>
<feature type="signal peptide" evidence="1">
    <location>
        <begin position="1"/>
        <end position="20"/>
    </location>
</feature>
<keyword evidence="3" id="KW-1185">Reference proteome</keyword>
<dbReference type="RefSeq" id="WP_348388910.1">
    <property type="nucleotide sequence ID" value="NZ_CP134146.1"/>
</dbReference>
<dbReference type="Proteomes" id="UP001248581">
    <property type="component" value="Chromosome"/>
</dbReference>
<evidence type="ECO:0000313" key="2">
    <source>
        <dbReference type="EMBL" id="WNC69767.1"/>
    </source>
</evidence>
<protein>
    <recommendedName>
        <fullName evidence="4">DUF3828 domain-containing protein</fullName>
    </recommendedName>
</protein>
<sequence length="171" mass="20153">MRLTIMMLGVLTSYSINAHAFNNCKLIDFYRSKIDKNQEEPEQHYVKSILPYFDIDKVKAKARFDYLKAEQTRLVEEEKLTQVDSILWSFDEFYENYQYEQAYPFALLQTPTGYVETCNENIGELILKTSFNKVPNNITSVKVLLVKIENKWFISGLKTHSTSNEIIFFNY</sequence>
<evidence type="ECO:0000256" key="1">
    <source>
        <dbReference type="SAM" id="SignalP"/>
    </source>
</evidence>
<feature type="chain" id="PRO_5046409125" description="DUF3828 domain-containing protein" evidence="1">
    <location>
        <begin position="21"/>
        <end position="171"/>
    </location>
</feature>
<evidence type="ECO:0000313" key="3">
    <source>
        <dbReference type="Proteomes" id="UP001248581"/>
    </source>
</evidence>
<accession>A0ABY9TLS4</accession>
<reference evidence="3" key="1">
    <citation type="submission" date="2023-09" db="EMBL/GenBank/DDBJ databases">
        <authorList>
            <person name="Li S."/>
            <person name="Li X."/>
            <person name="Zhang C."/>
            <person name="Zhao Z."/>
        </authorList>
    </citation>
    <scope>NUCLEOTIDE SEQUENCE [LARGE SCALE GENOMIC DNA]</scope>
    <source>
        <strain evidence="3">SQ345</strain>
    </source>
</reference>
<dbReference type="EMBL" id="CP134146">
    <property type="protein sequence ID" value="WNC69767.1"/>
    <property type="molecule type" value="Genomic_DNA"/>
</dbReference>
<proteinExistence type="predicted"/>
<evidence type="ECO:0008006" key="4">
    <source>
        <dbReference type="Google" id="ProtNLM"/>
    </source>
</evidence>
<keyword evidence="1" id="KW-0732">Signal</keyword>
<gene>
    <name evidence="2" type="ORF">RI845_06370</name>
</gene>